<dbReference type="AlphaFoldDB" id="A0A8S9PWL8"/>
<sequence>MWRYSHVGTVGVYPCSLLFDIGLLDVLGRAFVKLCGECRVMILGILELRSLSFCRNADLSYFLFISATLGRGVTSGIRAQERLSSPNLEGRAFVKLCGECRVMISGILELRSLSFCRNAHLSYFLFISDKCHDFTDHLSYAGSGCHKWYQSPGKTL</sequence>
<dbReference type="EMBL" id="QGKX02001347">
    <property type="protein sequence ID" value="KAF3524051.1"/>
    <property type="molecule type" value="Genomic_DNA"/>
</dbReference>
<evidence type="ECO:0000313" key="2">
    <source>
        <dbReference type="Proteomes" id="UP000712600"/>
    </source>
</evidence>
<proteinExistence type="predicted"/>
<gene>
    <name evidence="1" type="ORF">F2Q69_00047737</name>
</gene>
<comment type="caution">
    <text evidence="1">The sequence shown here is derived from an EMBL/GenBank/DDBJ whole genome shotgun (WGS) entry which is preliminary data.</text>
</comment>
<evidence type="ECO:0000313" key="1">
    <source>
        <dbReference type="EMBL" id="KAF3524051.1"/>
    </source>
</evidence>
<protein>
    <submittedName>
        <fullName evidence="1">Uncharacterized protein</fullName>
    </submittedName>
</protein>
<dbReference type="Proteomes" id="UP000712600">
    <property type="component" value="Unassembled WGS sequence"/>
</dbReference>
<reference evidence="1" key="1">
    <citation type="submission" date="2019-12" db="EMBL/GenBank/DDBJ databases">
        <title>Genome sequencing and annotation of Brassica cretica.</title>
        <authorList>
            <person name="Studholme D.J."/>
            <person name="Sarris P."/>
        </authorList>
    </citation>
    <scope>NUCLEOTIDE SEQUENCE</scope>
    <source>
        <strain evidence="1">PFS-109/04</strain>
        <tissue evidence="1">Leaf</tissue>
    </source>
</reference>
<accession>A0A8S9PWL8</accession>
<organism evidence="1 2">
    <name type="scientific">Brassica cretica</name>
    <name type="common">Mustard</name>
    <dbReference type="NCBI Taxonomy" id="69181"/>
    <lineage>
        <taxon>Eukaryota</taxon>
        <taxon>Viridiplantae</taxon>
        <taxon>Streptophyta</taxon>
        <taxon>Embryophyta</taxon>
        <taxon>Tracheophyta</taxon>
        <taxon>Spermatophyta</taxon>
        <taxon>Magnoliopsida</taxon>
        <taxon>eudicotyledons</taxon>
        <taxon>Gunneridae</taxon>
        <taxon>Pentapetalae</taxon>
        <taxon>rosids</taxon>
        <taxon>malvids</taxon>
        <taxon>Brassicales</taxon>
        <taxon>Brassicaceae</taxon>
        <taxon>Brassiceae</taxon>
        <taxon>Brassica</taxon>
    </lineage>
</organism>
<name>A0A8S9PWL8_BRACR</name>